<accession>A0A6M3Y135</accession>
<gene>
    <name evidence="1" type="ORF">MM415A02836_0006</name>
    <name evidence="2" type="ORF">TM448B05652_0006</name>
</gene>
<evidence type="ECO:0000313" key="2">
    <source>
        <dbReference type="EMBL" id="QJI03965.1"/>
    </source>
</evidence>
<organism evidence="2">
    <name type="scientific">viral metagenome</name>
    <dbReference type="NCBI Taxonomy" id="1070528"/>
    <lineage>
        <taxon>unclassified sequences</taxon>
        <taxon>metagenomes</taxon>
        <taxon>organismal metagenomes</taxon>
    </lineage>
</organism>
<proteinExistence type="predicted"/>
<dbReference type="AlphaFoldDB" id="A0A6M3Y135"/>
<sequence length="82" mass="9560">MSCLDIKTHLKKEILDTVVSKFTHIVKLNWCGELHTFYTSSTTDLKALGNAVTQLAKHLKVSRNYVKYEFDGRKDNFKVERR</sequence>
<reference evidence="2" key="1">
    <citation type="submission" date="2020-03" db="EMBL/GenBank/DDBJ databases">
        <title>The deep terrestrial virosphere.</title>
        <authorList>
            <person name="Holmfeldt K."/>
            <person name="Nilsson E."/>
            <person name="Simone D."/>
            <person name="Lopez-Fernandez M."/>
            <person name="Wu X."/>
            <person name="de Brujin I."/>
            <person name="Lundin D."/>
            <person name="Andersson A."/>
            <person name="Bertilsson S."/>
            <person name="Dopson M."/>
        </authorList>
    </citation>
    <scope>NUCLEOTIDE SEQUENCE</scope>
    <source>
        <strain evidence="1">MM415A02836</strain>
        <strain evidence="2">TM448B05652</strain>
    </source>
</reference>
<protein>
    <submittedName>
        <fullName evidence="2">Uncharacterized protein</fullName>
    </submittedName>
</protein>
<name>A0A6M3Y135_9ZZZZ</name>
<dbReference type="EMBL" id="MT145135">
    <property type="protein sequence ID" value="QJI03965.1"/>
    <property type="molecule type" value="Genomic_DNA"/>
</dbReference>
<evidence type="ECO:0000313" key="1">
    <source>
        <dbReference type="EMBL" id="QJA72222.1"/>
    </source>
</evidence>
<dbReference type="EMBL" id="MT141934">
    <property type="protein sequence ID" value="QJA72222.1"/>
    <property type="molecule type" value="Genomic_DNA"/>
</dbReference>